<evidence type="ECO:0000256" key="1">
    <source>
        <dbReference type="SAM" id="Coils"/>
    </source>
</evidence>
<feature type="coiled-coil region" evidence="1">
    <location>
        <begin position="238"/>
        <end position="286"/>
    </location>
</feature>
<keyword evidence="4" id="KW-1185">Reference proteome</keyword>
<dbReference type="EMBL" id="CP003659">
    <property type="protein sequence ID" value="AFZ57449.1"/>
    <property type="molecule type" value="Genomic_DNA"/>
</dbReference>
<name>K9ZFC6_ANACC</name>
<keyword evidence="1" id="KW-0175">Coiled coil</keyword>
<proteinExistence type="predicted"/>
<evidence type="ECO:0000313" key="3">
    <source>
        <dbReference type="EMBL" id="AFZ57449.1"/>
    </source>
</evidence>
<dbReference type="STRING" id="272123.Anacy_1964"/>
<dbReference type="NCBIfam" id="TIGR03794">
    <property type="entry name" value="NHLM_micro_HlyD"/>
    <property type="match status" value="1"/>
</dbReference>
<dbReference type="KEGG" id="acy:Anacy_1964"/>
<dbReference type="PANTHER" id="PTHR30386">
    <property type="entry name" value="MEMBRANE FUSION SUBUNIT OF EMRAB-TOLC MULTIDRUG EFFLUX PUMP"/>
    <property type="match status" value="1"/>
</dbReference>
<dbReference type="eggNOG" id="COG0845">
    <property type="taxonomic scope" value="Bacteria"/>
</dbReference>
<dbReference type="PATRIC" id="fig|272123.3.peg.2140"/>
<dbReference type="PANTHER" id="PTHR30386:SF28">
    <property type="entry name" value="EXPORTED PROTEIN"/>
    <property type="match status" value="1"/>
</dbReference>
<evidence type="ECO:0000313" key="4">
    <source>
        <dbReference type="Proteomes" id="UP000010474"/>
    </source>
</evidence>
<dbReference type="RefSeq" id="WP_015214097.1">
    <property type="nucleotide sequence ID" value="NC_019771.1"/>
</dbReference>
<sequence length="491" mass="55497">MTNDKNLFRKQALDHLSSPEQLDLLIHIIKPQDWLHLSVLCTLFSLIIIWMFLGRIPISVSGKGVLIYPRQIVDIQSPISGQIKQLNVKVGDCLKKNNSNEIEQPEEIIAFINPIDLKQQLQQEKTKLEILQQQDIEATNLELQKNQLEKLALQQQRESLQQRLRDNQIISPILKNQTNSAIQQRQVSLQQNLQDTEALVPVFRERLEKRKELFTKGAISKDGVLESDQQYRQNLQNISNIKAQLKQLDVDITATEKQYIDNVNNLSEIQVKLQEITTKEKTLKQQNLTDVINRKNQILQNKQEIDTLTQKIKNNSTIKSPHTGCILELTTTNGQVVNTGTSIGSLEIKAAASEKLVGVTYFSVGDGKKIKPGMEIQITPTSVKREQFGGIVGKVISVSPFPVTKQGAVNVLGNTELVESIVTKSQEPQIEVWAELKPNFTNFSNYEWSSSTGPTNLKLSSGTTTKVNIILEQRQPITFILPFLREWSGIN</sequence>
<keyword evidence="2" id="KW-0472">Membrane</keyword>
<accession>K9ZFC6</accession>
<dbReference type="InterPro" id="IPR022275">
    <property type="entry name" value="NHPM_bacteriocin_SS_HylD"/>
</dbReference>
<dbReference type="HOGENOM" id="CLU_028453_1_0_3"/>
<feature type="transmembrane region" description="Helical" evidence="2">
    <location>
        <begin position="34"/>
        <end position="53"/>
    </location>
</feature>
<organism evidence="3 4">
    <name type="scientific">Anabaena cylindrica (strain ATCC 27899 / PCC 7122)</name>
    <dbReference type="NCBI Taxonomy" id="272123"/>
    <lineage>
        <taxon>Bacteria</taxon>
        <taxon>Bacillati</taxon>
        <taxon>Cyanobacteriota</taxon>
        <taxon>Cyanophyceae</taxon>
        <taxon>Nostocales</taxon>
        <taxon>Nostocaceae</taxon>
        <taxon>Anabaena</taxon>
    </lineage>
</organism>
<dbReference type="InterPro" id="IPR050739">
    <property type="entry name" value="MFP"/>
</dbReference>
<reference evidence="4" key="1">
    <citation type="journal article" date="2013" name="Proc. Natl. Acad. Sci. U.S.A.">
        <title>Improving the coverage of the cyanobacterial phylum using diversity-driven genome sequencing.</title>
        <authorList>
            <person name="Shih P.M."/>
            <person name="Wu D."/>
            <person name="Latifi A."/>
            <person name="Axen S.D."/>
            <person name="Fewer D.P."/>
            <person name="Talla E."/>
            <person name="Calteau A."/>
            <person name="Cai F."/>
            <person name="Tandeau de Marsac N."/>
            <person name="Rippka R."/>
            <person name="Herdman M."/>
            <person name="Sivonen K."/>
            <person name="Coursin T."/>
            <person name="Laurent T."/>
            <person name="Goodwin L."/>
            <person name="Nolan M."/>
            <person name="Davenport K.W."/>
            <person name="Han C.S."/>
            <person name="Rubin E.M."/>
            <person name="Eisen J.A."/>
            <person name="Woyke T."/>
            <person name="Gugger M."/>
            <person name="Kerfeld C.A."/>
        </authorList>
    </citation>
    <scope>NUCLEOTIDE SEQUENCE [LARGE SCALE GENOMIC DNA]</scope>
    <source>
        <strain evidence="4">ATCC 27899 / PCC 7122</strain>
    </source>
</reference>
<evidence type="ECO:0000256" key="2">
    <source>
        <dbReference type="SAM" id="Phobius"/>
    </source>
</evidence>
<keyword evidence="2" id="KW-0812">Transmembrane</keyword>
<feature type="coiled-coil region" evidence="1">
    <location>
        <begin position="131"/>
        <end position="163"/>
    </location>
</feature>
<gene>
    <name evidence="3" type="ordered locus">Anacy_1964</name>
</gene>
<dbReference type="Proteomes" id="UP000010474">
    <property type="component" value="Chromosome"/>
</dbReference>
<keyword evidence="2" id="KW-1133">Transmembrane helix</keyword>
<dbReference type="OrthoDB" id="8439633at2"/>
<protein>
    <submittedName>
        <fullName evidence="3">NHPM bacteriocin system secretion protein</fullName>
    </submittedName>
</protein>
<dbReference type="AlphaFoldDB" id="K9ZFC6"/>